<reference evidence="1" key="1">
    <citation type="submission" date="2013-08" db="EMBL/GenBank/DDBJ databases">
        <authorList>
            <person name="Mendez C."/>
            <person name="Richter M."/>
            <person name="Ferrer M."/>
            <person name="Sanchez J."/>
        </authorList>
    </citation>
    <scope>NUCLEOTIDE SEQUENCE</scope>
</reference>
<organism evidence="1">
    <name type="scientific">mine drainage metagenome</name>
    <dbReference type="NCBI Taxonomy" id="410659"/>
    <lineage>
        <taxon>unclassified sequences</taxon>
        <taxon>metagenomes</taxon>
        <taxon>ecological metagenomes</taxon>
    </lineage>
</organism>
<dbReference type="AlphaFoldDB" id="T1CVE3"/>
<proteinExistence type="predicted"/>
<dbReference type="InterPro" id="IPR000760">
    <property type="entry name" value="Inositol_monophosphatase-like"/>
</dbReference>
<comment type="caution">
    <text evidence="1">The sequence shown here is derived from an EMBL/GenBank/DDBJ whole genome shotgun (WGS) entry which is preliminary data.</text>
</comment>
<sequence length="89" mass="9808">MHPQLNFAIKAARRAGNLIQRAALDVDRLTVSKKAHADFVSEVDRAAEQVILEVLQEAYPDHAFLCEESGPSGDSPYCWIIDPLDGTTN</sequence>
<dbReference type="SUPFAM" id="SSF56655">
    <property type="entry name" value="Carbohydrate phosphatase"/>
    <property type="match status" value="1"/>
</dbReference>
<dbReference type="PRINTS" id="PR00377">
    <property type="entry name" value="IMPHPHTASES"/>
</dbReference>
<dbReference type="GO" id="GO:0006020">
    <property type="term" value="P:inositol metabolic process"/>
    <property type="evidence" value="ECO:0007669"/>
    <property type="project" value="TreeGrafter"/>
</dbReference>
<dbReference type="EMBL" id="AUZX01003745">
    <property type="protein sequence ID" value="EQD73069.1"/>
    <property type="molecule type" value="Genomic_DNA"/>
</dbReference>
<name>T1CVE3_9ZZZZ</name>
<gene>
    <name evidence="1" type="ORF">B1A_05144</name>
</gene>
<dbReference type="Gene3D" id="3.30.540.10">
    <property type="entry name" value="Fructose-1,6-Bisphosphatase, subunit A, domain 1"/>
    <property type="match status" value="1"/>
</dbReference>
<accession>T1CVE3</accession>
<evidence type="ECO:0000313" key="1">
    <source>
        <dbReference type="EMBL" id="EQD73069.1"/>
    </source>
</evidence>
<dbReference type="GO" id="GO:0008934">
    <property type="term" value="F:inositol monophosphate 1-phosphatase activity"/>
    <property type="evidence" value="ECO:0007669"/>
    <property type="project" value="TreeGrafter"/>
</dbReference>
<dbReference type="GO" id="GO:0007165">
    <property type="term" value="P:signal transduction"/>
    <property type="evidence" value="ECO:0007669"/>
    <property type="project" value="TreeGrafter"/>
</dbReference>
<dbReference type="PANTHER" id="PTHR20854">
    <property type="entry name" value="INOSITOL MONOPHOSPHATASE"/>
    <property type="match status" value="1"/>
</dbReference>
<feature type="non-terminal residue" evidence="1">
    <location>
        <position position="89"/>
    </location>
</feature>
<dbReference type="PANTHER" id="PTHR20854:SF4">
    <property type="entry name" value="INOSITOL-1-MONOPHOSPHATASE-RELATED"/>
    <property type="match status" value="1"/>
</dbReference>
<protein>
    <submittedName>
        <fullName evidence="1">Inositol-phosphate phosphatase</fullName>
    </submittedName>
</protein>
<reference evidence="1" key="2">
    <citation type="journal article" date="2014" name="ISME J.">
        <title>Microbial stratification in low pH oxic and suboxic macroscopic growths along an acid mine drainage.</title>
        <authorList>
            <person name="Mendez-Garcia C."/>
            <person name="Mesa V."/>
            <person name="Sprenger R.R."/>
            <person name="Richter M."/>
            <person name="Diez M.S."/>
            <person name="Solano J."/>
            <person name="Bargiela R."/>
            <person name="Golyshina O.V."/>
            <person name="Manteca A."/>
            <person name="Ramos J.L."/>
            <person name="Gallego J.R."/>
            <person name="Llorente I."/>
            <person name="Martins Dos Santos V.A."/>
            <person name="Jensen O.N."/>
            <person name="Pelaez A.I."/>
            <person name="Sanchez J."/>
            <person name="Ferrer M."/>
        </authorList>
    </citation>
    <scope>NUCLEOTIDE SEQUENCE</scope>
</reference>
<dbReference type="Pfam" id="PF00459">
    <property type="entry name" value="Inositol_P"/>
    <property type="match status" value="1"/>
</dbReference>